<reference evidence="2" key="1">
    <citation type="submission" date="2019-11" db="EMBL/GenBank/DDBJ databases">
        <title>Isolation and characterization of two novel species in the genus Thiomicrorhabdus.</title>
        <authorList>
            <person name="Mochizuki J."/>
            <person name="Kojima H."/>
            <person name="Fukui M."/>
        </authorList>
    </citation>
    <scope>NUCLEOTIDE SEQUENCE [LARGE SCALE GENOMIC DNA]</scope>
    <source>
        <strain evidence="2">AkT22</strain>
    </source>
</reference>
<sequence length="72" mass="8139">MHFETRATDILNRFKRMLTPEALDAITEEHFSELETLIEAALGSVHAEAKHNAAKRLERLAHELRIESGNAS</sequence>
<name>A0A6F8PKV9_9GAMM</name>
<dbReference type="EMBL" id="AP021888">
    <property type="protein sequence ID" value="BBP42743.1"/>
    <property type="molecule type" value="Genomic_DNA"/>
</dbReference>
<gene>
    <name evidence="1" type="ORF">THMIRHAT_04890</name>
</gene>
<organism evidence="1 2">
    <name type="scientific">Thiosulfativibrio zosterae</name>
    <dbReference type="NCBI Taxonomy" id="2675053"/>
    <lineage>
        <taxon>Bacteria</taxon>
        <taxon>Pseudomonadati</taxon>
        <taxon>Pseudomonadota</taxon>
        <taxon>Gammaproteobacteria</taxon>
        <taxon>Thiotrichales</taxon>
        <taxon>Piscirickettsiaceae</taxon>
        <taxon>Thiosulfativibrio</taxon>
    </lineage>
</organism>
<dbReference type="KEGG" id="tzo:THMIRHAT_04890"/>
<dbReference type="RefSeq" id="WP_243831475.1">
    <property type="nucleotide sequence ID" value="NZ_AP021888.1"/>
</dbReference>
<evidence type="ECO:0000313" key="2">
    <source>
        <dbReference type="Proteomes" id="UP000501466"/>
    </source>
</evidence>
<accession>A0A6F8PKV9</accession>
<proteinExistence type="predicted"/>
<protein>
    <submittedName>
        <fullName evidence="1">Uncharacterized protein</fullName>
    </submittedName>
</protein>
<keyword evidence="2" id="KW-1185">Reference proteome</keyword>
<dbReference type="Proteomes" id="UP000501466">
    <property type="component" value="Chromosome"/>
</dbReference>
<evidence type="ECO:0000313" key="1">
    <source>
        <dbReference type="EMBL" id="BBP42743.1"/>
    </source>
</evidence>
<dbReference type="AlphaFoldDB" id="A0A6F8PKV9"/>